<gene>
    <name evidence="2" type="ORF">PCASD_05772</name>
</gene>
<reference evidence="2 3" key="1">
    <citation type="submission" date="2017-11" db="EMBL/GenBank/DDBJ databases">
        <title>De novo assembly and phasing of dikaryotic genomes from two isolates of Puccinia coronata f. sp. avenae, the causal agent of oat crown rust.</title>
        <authorList>
            <person name="Miller M.E."/>
            <person name="Zhang Y."/>
            <person name="Omidvar V."/>
            <person name="Sperschneider J."/>
            <person name="Schwessinger B."/>
            <person name="Raley C."/>
            <person name="Palmer J.M."/>
            <person name="Garnica D."/>
            <person name="Upadhyaya N."/>
            <person name="Rathjen J."/>
            <person name="Taylor J.M."/>
            <person name="Park R.F."/>
            <person name="Dodds P.N."/>
            <person name="Hirsch C.D."/>
            <person name="Kianian S.F."/>
            <person name="Figueroa M."/>
        </authorList>
    </citation>
    <scope>NUCLEOTIDE SEQUENCE [LARGE SCALE GENOMIC DNA]</scope>
    <source>
        <strain evidence="2">12SD80</strain>
    </source>
</reference>
<dbReference type="AlphaFoldDB" id="A0A2N5V1H7"/>
<keyword evidence="1" id="KW-0732">Signal</keyword>
<sequence>MNLTVSLLLIVTEWPIICRSSLWESFEHAPDALFDGWIGDSLEHAPDALFDGWSGEANEELMEGIHHQLTSTGCYHPYHAPSHTCTTNVPTPSCSNSGPGLPDHVKMEDHVMSSPTYNPHHIVSRPEEPNTPWPDSLDGNTFLPGNPVRSFEHIPVDDRFFEGLPTMDKFPEYLLTSGRAASEAWKTTDEWSGLATSPKSELPSISHQGVPLLDRIRMYEQEVKVHQLNCNEIVLNIPDSGDDQHIRRKNLIEKIRDKRKIESGSNLSGFVIKNEELYPFMTSFIKFEGPDDSQSIERESTRPSHLVARVMPGFCSSSQTWMDVYHSRLGINFEAVQKWAEEIFGNTRSAKLMSVHFLSYIFLVDTIITILPQTSHSTMVNRNQIFRMAVTCFERKTEQLRAQKSQAFSFNSSRKKMEVLWSYIAYWLTQDVHYNTNRHLWVDYPPKGKLKLHLLWKCVFNFILTYSIDSLTSEKQSELLTKS</sequence>
<feature type="signal peptide" evidence="1">
    <location>
        <begin position="1"/>
        <end position="20"/>
    </location>
</feature>
<dbReference type="Proteomes" id="UP000235392">
    <property type="component" value="Unassembled WGS sequence"/>
</dbReference>
<name>A0A2N5V1H7_9BASI</name>
<accession>A0A2N5V1H7</accession>
<proteinExistence type="predicted"/>
<comment type="caution">
    <text evidence="2">The sequence shown here is derived from an EMBL/GenBank/DDBJ whole genome shotgun (WGS) entry which is preliminary data.</text>
</comment>
<evidence type="ECO:0000256" key="1">
    <source>
        <dbReference type="SAM" id="SignalP"/>
    </source>
</evidence>
<evidence type="ECO:0000313" key="2">
    <source>
        <dbReference type="EMBL" id="PLW43851.1"/>
    </source>
</evidence>
<dbReference type="EMBL" id="PGCI01000063">
    <property type="protein sequence ID" value="PLW43851.1"/>
    <property type="molecule type" value="Genomic_DNA"/>
</dbReference>
<evidence type="ECO:0000313" key="3">
    <source>
        <dbReference type="Proteomes" id="UP000235392"/>
    </source>
</evidence>
<feature type="chain" id="PRO_5014639667" description="Transcription factor domain-containing protein" evidence="1">
    <location>
        <begin position="21"/>
        <end position="483"/>
    </location>
</feature>
<protein>
    <recommendedName>
        <fullName evidence="4">Transcription factor domain-containing protein</fullName>
    </recommendedName>
</protein>
<evidence type="ECO:0008006" key="4">
    <source>
        <dbReference type="Google" id="ProtNLM"/>
    </source>
</evidence>
<organism evidence="2 3">
    <name type="scientific">Puccinia coronata f. sp. avenae</name>
    <dbReference type="NCBI Taxonomy" id="200324"/>
    <lineage>
        <taxon>Eukaryota</taxon>
        <taxon>Fungi</taxon>
        <taxon>Dikarya</taxon>
        <taxon>Basidiomycota</taxon>
        <taxon>Pucciniomycotina</taxon>
        <taxon>Pucciniomycetes</taxon>
        <taxon>Pucciniales</taxon>
        <taxon>Pucciniaceae</taxon>
        <taxon>Puccinia</taxon>
    </lineage>
</organism>